<dbReference type="InterPro" id="IPR021109">
    <property type="entry name" value="Peptidase_aspartic_dom_sf"/>
</dbReference>
<accession>A0A1S4AA03</accession>
<name>A0A1S4AA03_TOBAC</name>
<dbReference type="KEGG" id="nta:107795357"/>
<evidence type="ECO:0000313" key="2">
    <source>
        <dbReference type="RefSeq" id="XP_016473462.1"/>
    </source>
</evidence>
<gene>
    <name evidence="2" type="primary">LOC107795357</name>
</gene>
<sequence>MLVKCLHHGIPDKMLGQQFYIRLADNLKANIDASVGGAFLSKSFRECKVLLDKMAQNSGWVTRDTTITPIVYSVALDPNNSIAENMATLMKQMSILTKKIDESGQKQGKVVPYQRQHGYSQQNQQLAYQQPQQQELVRQDDGLPEIKGMLQQLIRSNGKMQEKVEAHESAIKGIEIQLRQIYVALNNRPQGTLPADTHVNPKEQGPNQLIAVSLRNGRDLDLEQEIARESRSTETLVTLPIELDESTELIEVRVQPAQEEINKEKEVAEETKKVQEKALEKVPEQDLTQATGKKRPPTPLPQRLVKYHKDEQYKNFMEMLKEIQTCSVVVSRPIAKKLSDPGSFTIPCTIGNYAIAKALCDLGASINMMSFSIYKTLGIGRARSTSMLLQLATRTVKKPSSWKICVSNRFCHSGLQDTVDVIMEEDEEALNAKDPLIAYLMNLEEVNGEDLVEWVLALQGQGYWKRELEFEPLHSEERKNPPAKPSIEAPP</sequence>
<dbReference type="PANTHER" id="PTHR33067:SF9">
    <property type="entry name" value="RNA-DIRECTED DNA POLYMERASE"/>
    <property type="match status" value="1"/>
</dbReference>
<feature type="compositionally biased region" description="Basic and acidic residues" evidence="1">
    <location>
        <begin position="275"/>
        <end position="284"/>
    </location>
</feature>
<protein>
    <submittedName>
        <fullName evidence="2">Uncharacterized protein</fullName>
    </submittedName>
</protein>
<dbReference type="RefSeq" id="XP_016473462.1">
    <property type="nucleotide sequence ID" value="XM_016617976.1"/>
</dbReference>
<feature type="region of interest" description="Disordered" evidence="1">
    <location>
        <begin position="275"/>
        <end position="301"/>
    </location>
</feature>
<organism evidence="2">
    <name type="scientific">Nicotiana tabacum</name>
    <name type="common">Common tobacco</name>
    <dbReference type="NCBI Taxonomy" id="4097"/>
    <lineage>
        <taxon>Eukaryota</taxon>
        <taxon>Viridiplantae</taxon>
        <taxon>Streptophyta</taxon>
        <taxon>Embryophyta</taxon>
        <taxon>Tracheophyta</taxon>
        <taxon>Spermatophyta</taxon>
        <taxon>Magnoliopsida</taxon>
        <taxon>eudicotyledons</taxon>
        <taxon>Gunneridae</taxon>
        <taxon>Pentapetalae</taxon>
        <taxon>asterids</taxon>
        <taxon>lamiids</taxon>
        <taxon>Solanales</taxon>
        <taxon>Solanaceae</taxon>
        <taxon>Nicotianoideae</taxon>
        <taxon>Nicotianeae</taxon>
        <taxon>Nicotiana</taxon>
    </lineage>
</organism>
<dbReference type="PaxDb" id="4097-A0A1S4AA03"/>
<dbReference type="OrthoDB" id="778454at2759"/>
<evidence type="ECO:0000256" key="1">
    <source>
        <dbReference type="SAM" id="MobiDB-lite"/>
    </source>
</evidence>
<dbReference type="Gene3D" id="2.40.70.10">
    <property type="entry name" value="Acid Proteases"/>
    <property type="match status" value="1"/>
</dbReference>
<reference evidence="2" key="1">
    <citation type="submission" date="2025-08" db="UniProtKB">
        <authorList>
            <consortium name="RefSeq"/>
        </authorList>
    </citation>
    <scope>IDENTIFICATION</scope>
</reference>
<dbReference type="PANTHER" id="PTHR33067">
    <property type="entry name" value="RNA-DIRECTED DNA POLYMERASE-RELATED"/>
    <property type="match status" value="1"/>
</dbReference>
<proteinExistence type="predicted"/>
<dbReference type="AlphaFoldDB" id="A0A1S4AA03"/>